<organism evidence="2 3">
    <name type="scientific">Luteimonas terricola</name>
    <dbReference type="NCBI Taxonomy" id="645597"/>
    <lineage>
        <taxon>Bacteria</taxon>
        <taxon>Pseudomonadati</taxon>
        <taxon>Pseudomonadota</taxon>
        <taxon>Gammaproteobacteria</taxon>
        <taxon>Lysobacterales</taxon>
        <taxon>Lysobacteraceae</taxon>
        <taxon>Luteimonas</taxon>
    </lineage>
</organism>
<feature type="region of interest" description="Disordered" evidence="1">
    <location>
        <begin position="1"/>
        <end position="22"/>
    </location>
</feature>
<evidence type="ECO:0000256" key="1">
    <source>
        <dbReference type="SAM" id="MobiDB-lite"/>
    </source>
</evidence>
<protein>
    <submittedName>
        <fullName evidence="2">Uncharacterized protein</fullName>
    </submittedName>
</protein>
<dbReference type="EMBL" id="BMME01000001">
    <property type="protein sequence ID" value="GGK00438.1"/>
    <property type="molecule type" value="Genomic_DNA"/>
</dbReference>
<proteinExistence type="predicted"/>
<reference evidence="3" key="1">
    <citation type="journal article" date="2019" name="Int. J. Syst. Evol. Microbiol.">
        <title>The Global Catalogue of Microorganisms (GCM) 10K type strain sequencing project: providing services to taxonomists for standard genome sequencing and annotation.</title>
        <authorList>
            <consortium name="The Broad Institute Genomics Platform"/>
            <consortium name="The Broad Institute Genome Sequencing Center for Infectious Disease"/>
            <person name="Wu L."/>
            <person name="Ma J."/>
        </authorList>
    </citation>
    <scope>NUCLEOTIDE SEQUENCE [LARGE SCALE GENOMIC DNA]</scope>
    <source>
        <strain evidence="3">CGMCC 1.8985</strain>
    </source>
</reference>
<evidence type="ECO:0000313" key="2">
    <source>
        <dbReference type="EMBL" id="GGK00438.1"/>
    </source>
</evidence>
<comment type="caution">
    <text evidence="2">The sequence shown here is derived from an EMBL/GenBank/DDBJ whole genome shotgun (WGS) entry which is preliminary data.</text>
</comment>
<name>A0ABQ2EAR1_9GAMM</name>
<accession>A0ABQ2EAR1</accession>
<sequence length="62" mass="6644">MRWSSDAVGPGSASFLAGTERRASRADRAVELGLFAIAVTDVNGSIQGWYEWVHPPAPDASR</sequence>
<keyword evidence="3" id="KW-1185">Reference proteome</keyword>
<dbReference type="Proteomes" id="UP000599009">
    <property type="component" value="Unassembled WGS sequence"/>
</dbReference>
<gene>
    <name evidence="2" type="ORF">GCM10011394_07120</name>
</gene>
<evidence type="ECO:0000313" key="3">
    <source>
        <dbReference type="Proteomes" id="UP000599009"/>
    </source>
</evidence>